<reference evidence="3" key="1">
    <citation type="journal article" date="2020" name="Nature">
        <title>Giant virus diversity and host interactions through global metagenomics.</title>
        <authorList>
            <person name="Schulz F."/>
            <person name="Roux S."/>
            <person name="Paez-Espino D."/>
            <person name="Jungbluth S."/>
            <person name="Walsh D.A."/>
            <person name="Denef V.J."/>
            <person name="McMahon K.D."/>
            <person name="Konstantinidis K.T."/>
            <person name="Eloe-Fadrosh E.A."/>
            <person name="Kyrpides N.C."/>
            <person name="Woyke T."/>
        </authorList>
    </citation>
    <scope>NUCLEOTIDE SEQUENCE</scope>
    <source>
        <strain evidence="3">GVMAG-S-1039698-54</strain>
    </source>
</reference>
<dbReference type="GO" id="GO:0005509">
    <property type="term" value="F:calcium ion binding"/>
    <property type="evidence" value="ECO:0007669"/>
    <property type="project" value="InterPro"/>
</dbReference>
<proteinExistence type="predicted"/>
<name>A0A6C0ALE5_9ZZZZ</name>
<evidence type="ECO:0000259" key="2">
    <source>
        <dbReference type="PROSITE" id="PS50222"/>
    </source>
</evidence>
<feature type="region of interest" description="Disordered" evidence="1">
    <location>
        <begin position="73"/>
        <end position="116"/>
    </location>
</feature>
<dbReference type="SUPFAM" id="SSF47473">
    <property type="entry name" value="EF-hand"/>
    <property type="match status" value="1"/>
</dbReference>
<feature type="compositionally biased region" description="Basic and acidic residues" evidence="1">
    <location>
        <begin position="73"/>
        <end position="99"/>
    </location>
</feature>
<dbReference type="InterPro" id="IPR011992">
    <property type="entry name" value="EF-hand-dom_pair"/>
</dbReference>
<feature type="domain" description="EF-hand" evidence="2">
    <location>
        <begin position="58"/>
        <end position="93"/>
    </location>
</feature>
<evidence type="ECO:0000256" key="1">
    <source>
        <dbReference type="SAM" id="MobiDB-lite"/>
    </source>
</evidence>
<organism evidence="3">
    <name type="scientific">viral metagenome</name>
    <dbReference type="NCBI Taxonomy" id="1070528"/>
    <lineage>
        <taxon>unclassified sequences</taxon>
        <taxon>metagenomes</taxon>
        <taxon>organismal metagenomes</taxon>
    </lineage>
</organism>
<protein>
    <recommendedName>
        <fullName evidence="2">EF-hand domain-containing protein</fullName>
    </recommendedName>
</protein>
<dbReference type="InterPro" id="IPR002048">
    <property type="entry name" value="EF_hand_dom"/>
</dbReference>
<dbReference type="PROSITE" id="PS50222">
    <property type="entry name" value="EF_HAND_2"/>
    <property type="match status" value="1"/>
</dbReference>
<accession>A0A6C0ALE5</accession>
<dbReference type="AlphaFoldDB" id="A0A6C0ALE5"/>
<sequence>MKILLFTSIVFIIIAINLIISCPTKEGFMKNKYEKKTLKEVEDAMVHNLPPHSKDDPEMREKIKKIVQNADKDNDGYINRDETKYLRDENDVNSKKSTEKPSFILKKKDYDDDGNPSQNFLRTFQRQKIESDGEFSLKSLMPEIPNSKEVNKINAESDAKKAEQDAMKKETERQTEREVNRREKQAKNFCISSIPKTLWQWITEPFREIYYFLVKKLGMKWIGKCIDAKTFIFGKIWSIIKAIFNGMFGVLWDIAMFPCKKIGLDKAYRPLWRAKVNVYNSIKKPIVDLLTWKKLKILRAFNFIC</sequence>
<dbReference type="PROSITE" id="PS51257">
    <property type="entry name" value="PROKAR_LIPOPROTEIN"/>
    <property type="match status" value="1"/>
</dbReference>
<dbReference type="EMBL" id="MN740675">
    <property type="protein sequence ID" value="QHS80161.1"/>
    <property type="molecule type" value="Genomic_DNA"/>
</dbReference>
<dbReference type="Gene3D" id="1.10.238.10">
    <property type="entry name" value="EF-hand"/>
    <property type="match status" value="1"/>
</dbReference>
<feature type="region of interest" description="Disordered" evidence="1">
    <location>
        <begin position="154"/>
        <end position="180"/>
    </location>
</feature>
<evidence type="ECO:0000313" key="3">
    <source>
        <dbReference type="EMBL" id="QHS80161.1"/>
    </source>
</evidence>